<name>A0A8J4FBK9_9CHLO</name>
<protein>
    <recommendedName>
        <fullName evidence="3">Chorein N-terminal domain-containing protein</fullName>
    </recommendedName>
</protein>
<keyword evidence="2" id="KW-0813">Transport</keyword>
<organism evidence="4 5">
    <name type="scientific">Volvox africanus</name>
    <dbReference type="NCBI Taxonomy" id="51714"/>
    <lineage>
        <taxon>Eukaryota</taxon>
        <taxon>Viridiplantae</taxon>
        <taxon>Chlorophyta</taxon>
        <taxon>core chlorophytes</taxon>
        <taxon>Chlorophyceae</taxon>
        <taxon>CS clade</taxon>
        <taxon>Chlamydomonadales</taxon>
        <taxon>Volvocaceae</taxon>
        <taxon>Volvox</taxon>
    </lineage>
</organism>
<dbReference type="PANTHER" id="PTHR16166:SF93">
    <property type="entry name" value="INTERMEMBRANE LIPID TRANSFER PROTEIN VPS13"/>
    <property type="match status" value="1"/>
</dbReference>
<evidence type="ECO:0000313" key="4">
    <source>
        <dbReference type="EMBL" id="GIL65098.1"/>
    </source>
</evidence>
<dbReference type="GO" id="GO:0045053">
    <property type="term" value="P:protein retention in Golgi apparatus"/>
    <property type="evidence" value="ECO:0007669"/>
    <property type="project" value="TreeGrafter"/>
</dbReference>
<comment type="similarity">
    <text evidence="1">Belongs to the VPS13 family.</text>
</comment>
<dbReference type="GO" id="GO:0006623">
    <property type="term" value="P:protein targeting to vacuole"/>
    <property type="evidence" value="ECO:0007669"/>
    <property type="project" value="TreeGrafter"/>
</dbReference>
<dbReference type="Proteomes" id="UP000747399">
    <property type="component" value="Unassembled WGS sequence"/>
</dbReference>
<dbReference type="PANTHER" id="PTHR16166">
    <property type="entry name" value="VACUOLAR PROTEIN SORTING-ASSOCIATED PROTEIN VPS13"/>
    <property type="match status" value="1"/>
</dbReference>
<feature type="domain" description="Chorein N-terminal" evidence="3">
    <location>
        <begin position="1"/>
        <end position="232"/>
    </location>
</feature>
<keyword evidence="5" id="KW-1185">Reference proteome</keyword>
<dbReference type="InterPro" id="IPR026847">
    <property type="entry name" value="VPS13"/>
</dbReference>
<evidence type="ECO:0000259" key="3">
    <source>
        <dbReference type="Pfam" id="PF12624"/>
    </source>
</evidence>
<accession>A0A8J4FBK9</accession>
<dbReference type="AlphaFoldDB" id="A0A8J4FBK9"/>
<proteinExistence type="inferred from homology"/>
<dbReference type="EMBL" id="BNCO01000073">
    <property type="protein sequence ID" value="GIL65098.1"/>
    <property type="molecule type" value="Genomic_DNA"/>
</dbReference>
<evidence type="ECO:0000256" key="1">
    <source>
        <dbReference type="ARBA" id="ARBA00006545"/>
    </source>
</evidence>
<feature type="non-terminal residue" evidence="4">
    <location>
        <position position="1"/>
    </location>
</feature>
<evidence type="ECO:0000256" key="2">
    <source>
        <dbReference type="ARBA" id="ARBA00022448"/>
    </source>
</evidence>
<dbReference type="InterPro" id="IPR026854">
    <property type="entry name" value="VPS13_N"/>
</dbReference>
<evidence type="ECO:0000313" key="5">
    <source>
        <dbReference type="Proteomes" id="UP000747399"/>
    </source>
</evidence>
<comment type="caution">
    <text evidence="4">The sequence shown here is derived from an EMBL/GenBank/DDBJ whole genome shotgun (WGS) entry which is preliminary data.</text>
</comment>
<sequence length="240" mass="26447">MFEAQVAYYLNKYLGKYLQGLDADSLRISVWRGDVELRNLSLRPEALQDLDLPVTVKAGLLGRLTLKVPWTALGREPVVVEFDRLYLLACPKDPLQPAQGAKVDVSQYEAEVAAGELSAKRQRVLAAETQWLQELQAKMALKAQQLQQQQQQQGQGQGGTPKRAGGGGLFNINLQALIHTILGNLQLRLTNVHIRYEDSCSLPGQLLSGGLLLGRVSAHTVDEKGREAFVTADVLNLLRK</sequence>
<dbReference type="Pfam" id="PF12624">
    <property type="entry name" value="VPS13_N"/>
    <property type="match status" value="1"/>
</dbReference>
<reference evidence="4" key="1">
    <citation type="journal article" date="2021" name="Proc. Natl. Acad. Sci. U.S.A.">
        <title>Three genomes in the algal genus Volvox reveal the fate of a haploid sex-determining region after a transition to homothallism.</title>
        <authorList>
            <person name="Yamamoto K."/>
            <person name="Hamaji T."/>
            <person name="Kawai-Toyooka H."/>
            <person name="Matsuzaki R."/>
            <person name="Takahashi F."/>
            <person name="Nishimura Y."/>
            <person name="Kawachi M."/>
            <person name="Noguchi H."/>
            <person name="Minakuchi Y."/>
            <person name="Umen J.G."/>
            <person name="Toyoda A."/>
            <person name="Nozaki H."/>
        </authorList>
    </citation>
    <scope>NUCLEOTIDE SEQUENCE</scope>
    <source>
        <strain evidence="4">NIES-3780</strain>
    </source>
</reference>
<gene>
    <name evidence="4" type="ORF">Vafri_18864</name>
</gene>